<evidence type="ECO:0000259" key="2">
    <source>
        <dbReference type="Pfam" id="PF01979"/>
    </source>
</evidence>
<evidence type="ECO:0000256" key="1">
    <source>
        <dbReference type="ARBA" id="ARBA00022801"/>
    </source>
</evidence>
<dbReference type="InterPro" id="IPR050287">
    <property type="entry name" value="MTA/SAH_deaminase"/>
</dbReference>
<dbReference type="Proteomes" id="UP000005388">
    <property type="component" value="Unassembled WGS sequence"/>
</dbReference>
<dbReference type="Gene3D" id="2.30.40.10">
    <property type="entry name" value="Urease, subunit C, domain 1"/>
    <property type="match status" value="1"/>
</dbReference>
<keyword evidence="4" id="KW-1185">Reference proteome</keyword>
<dbReference type="SUPFAM" id="SSF51338">
    <property type="entry name" value="Composite domain of metallo-dependent hydrolases"/>
    <property type="match status" value="1"/>
</dbReference>
<dbReference type="EMBL" id="AEUZ02000001">
    <property type="protein sequence ID" value="EHJ56838.1"/>
    <property type="molecule type" value="Genomic_DNA"/>
</dbReference>
<keyword evidence="1" id="KW-0378">Hydrolase</keyword>
<dbReference type="PANTHER" id="PTHR43794:SF11">
    <property type="entry name" value="AMIDOHYDROLASE-RELATED DOMAIN-CONTAINING PROTEIN"/>
    <property type="match status" value="1"/>
</dbReference>
<dbReference type="RefSeq" id="WP_006739579.1">
    <property type="nucleotide sequence ID" value="NZ_AEUZ02000001.1"/>
</dbReference>
<dbReference type="PANTHER" id="PTHR43794">
    <property type="entry name" value="AMINOHYDROLASE SSNA-RELATED"/>
    <property type="match status" value="1"/>
</dbReference>
<evidence type="ECO:0000313" key="3">
    <source>
        <dbReference type="EMBL" id="EHJ56838.1"/>
    </source>
</evidence>
<dbReference type="SUPFAM" id="SSF51556">
    <property type="entry name" value="Metallo-dependent hydrolases"/>
    <property type="match status" value="1"/>
</dbReference>
<accession>G5KFX0</accession>
<dbReference type="CDD" id="cd01298">
    <property type="entry name" value="ATZ_TRZ_like"/>
    <property type="match status" value="1"/>
</dbReference>
<dbReference type="InterPro" id="IPR032466">
    <property type="entry name" value="Metal_Hydrolase"/>
</dbReference>
<comment type="caution">
    <text evidence="3">The sequence shown here is derived from an EMBL/GenBank/DDBJ whole genome shotgun (WGS) entry which is preliminary data.</text>
</comment>
<dbReference type="eggNOG" id="COG0402">
    <property type="taxonomic scope" value="Bacteria"/>
</dbReference>
<dbReference type="Gene3D" id="3.20.20.140">
    <property type="entry name" value="Metal-dependent hydrolases"/>
    <property type="match status" value="1"/>
</dbReference>
<dbReference type="STRING" id="764291.STRUR_1129"/>
<dbReference type="InterPro" id="IPR011059">
    <property type="entry name" value="Metal-dep_hydrolase_composite"/>
</dbReference>
<gene>
    <name evidence="3" type="ORF">STRUR_1129</name>
</gene>
<dbReference type="AlphaFoldDB" id="G5KFX0"/>
<evidence type="ECO:0000313" key="4">
    <source>
        <dbReference type="Proteomes" id="UP000005388"/>
    </source>
</evidence>
<reference evidence="3 4" key="1">
    <citation type="journal article" date="2014" name="Int. J. Syst. Evol. Microbiol.">
        <title>Phylogenomics and the dynamic genome evolution of the genus Streptococcus.</title>
        <authorList>
            <consortium name="The Broad Institute Genome Sequencing Platform"/>
            <person name="Richards V.P."/>
            <person name="Palmer S.R."/>
            <person name="Pavinski Bitar P.D."/>
            <person name="Qin X."/>
            <person name="Weinstock G.M."/>
            <person name="Highlander S.K."/>
            <person name="Town C.D."/>
            <person name="Burne R.A."/>
            <person name="Stanhope M.J."/>
        </authorList>
    </citation>
    <scope>NUCLEOTIDE SEQUENCE [LARGE SCALE GENOMIC DNA]</scope>
    <source>
        <strain evidence="3 4">2285-97</strain>
    </source>
</reference>
<name>G5KFX0_9STRE</name>
<proteinExistence type="predicted"/>
<sequence>MKTALINGWILSLDDDFNEYNPGYIIIEDDIILDVGHLDDFKNDGIESIIDVNENIIIPGMINAHTHVGMIPFRSLGDDMKDRLRKLLFPLEENLSEELVRASTNYAMAEMLLAGITTFADMYYFENAIAEEVDKMGMRALLGETILNIPTCDGDDQPYYGLTYAKNYIPKWKNHPLIKPMLAPHAPNTNSKHILEEIKTVSKTNGVPIMMHVSEMDYEIDYFKKEYNLTPVEFLNAIGLLSNDFLAVHCIHLSQNDIKLLKKHDVNVIHCIDANMKSAKGIMPLKEVLEADITVGLGTDGPSSGNTLDLFTVMKTIAYAQKTYNKDRSIFPSREIFYLATRGGAKAIREDNHIGQLKANYQADIVVIERESVNMFPIFDPYSALVYSANSSNVKDVWVAGVQLVKNKQLVRRDFQTIRNNLDLEMNSFRKKVSELQNNK</sequence>
<organism evidence="3 4">
    <name type="scientific">Streptococcus urinalis 2285-97</name>
    <dbReference type="NCBI Taxonomy" id="764291"/>
    <lineage>
        <taxon>Bacteria</taxon>
        <taxon>Bacillati</taxon>
        <taxon>Bacillota</taxon>
        <taxon>Bacilli</taxon>
        <taxon>Lactobacillales</taxon>
        <taxon>Streptococcaceae</taxon>
        <taxon>Streptococcus</taxon>
    </lineage>
</organism>
<dbReference type="Pfam" id="PF01979">
    <property type="entry name" value="Amidohydro_1"/>
    <property type="match status" value="1"/>
</dbReference>
<feature type="domain" description="Amidohydrolase-related" evidence="2">
    <location>
        <begin position="56"/>
        <end position="402"/>
    </location>
</feature>
<dbReference type="GO" id="GO:0016810">
    <property type="term" value="F:hydrolase activity, acting on carbon-nitrogen (but not peptide) bonds"/>
    <property type="evidence" value="ECO:0007669"/>
    <property type="project" value="InterPro"/>
</dbReference>
<protein>
    <submittedName>
        <fullName evidence="3">Amidohydrolase family protein</fullName>
    </submittedName>
</protein>
<dbReference type="InterPro" id="IPR006680">
    <property type="entry name" value="Amidohydro-rel"/>
</dbReference>